<dbReference type="Proteomes" id="UP000540423">
    <property type="component" value="Unassembled WGS sequence"/>
</dbReference>
<evidence type="ECO:0000313" key="1">
    <source>
        <dbReference type="EMBL" id="MBB6436940.1"/>
    </source>
</evidence>
<dbReference type="EMBL" id="JACHEM010000008">
    <property type="protein sequence ID" value="MBB6436940.1"/>
    <property type="molecule type" value="Genomic_DNA"/>
</dbReference>
<comment type="caution">
    <text evidence="1">The sequence shown here is derived from an EMBL/GenBank/DDBJ whole genome shotgun (WGS) entry which is preliminary data.</text>
</comment>
<evidence type="ECO:0000313" key="2">
    <source>
        <dbReference type="Proteomes" id="UP000540423"/>
    </source>
</evidence>
<reference evidence="1 2" key="1">
    <citation type="submission" date="2020-08" db="EMBL/GenBank/DDBJ databases">
        <title>Genomic Encyclopedia of Type Strains, Phase IV (KMG-IV): sequencing the most valuable type-strain genomes for metagenomic binning, comparative biology and taxonomic classification.</title>
        <authorList>
            <person name="Goeker M."/>
        </authorList>
    </citation>
    <scope>NUCLEOTIDE SEQUENCE [LARGE SCALE GENOMIC DNA]</scope>
    <source>
        <strain evidence="1 2">DSM 40141</strain>
    </source>
</reference>
<proteinExistence type="predicted"/>
<sequence length="221" mass="23914">MADMDGCRYEVTRRPWELPFLAEPCELAGLRRVMRLHLTMWGLPKLIEVAQACVTELAANVVAHVGTGTPATLAVAMRGTNLRIEMRDPDGRALPTLLAAMGDAESGRGIMLIDALAKRWGVEPREGAKSVWCELDTELTTSTGHVGGEEVTRAESHLALYERVPGHSPSGLPGAEAARDSAVALIADLLHWLRAHGCDPDEALDKAQICFEAEAEWGQDV</sequence>
<dbReference type="CDD" id="cd16936">
    <property type="entry name" value="HATPase_RsbW-like"/>
    <property type="match status" value="1"/>
</dbReference>
<name>A0A7X0HG16_9ACTN</name>
<dbReference type="InterPro" id="IPR036890">
    <property type="entry name" value="HATPase_C_sf"/>
</dbReference>
<dbReference type="RefSeq" id="WP_308437311.1">
    <property type="nucleotide sequence ID" value="NZ_BNBN01000001.1"/>
</dbReference>
<gene>
    <name evidence="1" type="ORF">HNQ79_003415</name>
</gene>
<dbReference type="PANTHER" id="PTHR35526">
    <property type="entry name" value="ANTI-SIGMA-F FACTOR RSBW-RELATED"/>
    <property type="match status" value="1"/>
</dbReference>
<dbReference type="Gene3D" id="3.30.565.10">
    <property type="entry name" value="Histidine kinase-like ATPase, C-terminal domain"/>
    <property type="match status" value="1"/>
</dbReference>
<dbReference type="PANTHER" id="PTHR35526:SF3">
    <property type="entry name" value="ANTI-SIGMA-F FACTOR RSBW"/>
    <property type="match status" value="1"/>
</dbReference>
<protein>
    <submittedName>
        <fullName evidence="1">Anti-sigma regulatory factor (Ser/Thr protein kinase)</fullName>
    </submittedName>
</protein>
<keyword evidence="2" id="KW-1185">Reference proteome</keyword>
<dbReference type="InterPro" id="IPR050267">
    <property type="entry name" value="Anti-sigma-factor_SerPK"/>
</dbReference>
<dbReference type="AlphaFoldDB" id="A0A7X0HG16"/>
<organism evidence="1 2">
    <name type="scientific">Streptomyces candidus</name>
    <dbReference type="NCBI Taxonomy" id="67283"/>
    <lineage>
        <taxon>Bacteria</taxon>
        <taxon>Bacillati</taxon>
        <taxon>Actinomycetota</taxon>
        <taxon>Actinomycetes</taxon>
        <taxon>Kitasatosporales</taxon>
        <taxon>Streptomycetaceae</taxon>
        <taxon>Streptomyces</taxon>
    </lineage>
</organism>
<accession>A0A7X0HG16</accession>